<reference evidence="2 3" key="1">
    <citation type="journal article" date="2018" name="Mol. Biol. Evol.">
        <title>Broad Genomic Sampling Reveals a Smut Pathogenic Ancestry of the Fungal Clade Ustilaginomycotina.</title>
        <authorList>
            <person name="Kijpornyongpan T."/>
            <person name="Mondo S.J."/>
            <person name="Barry K."/>
            <person name="Sandor L."/>
            <person name="Lee J."/>
            <person name="Lipzen A."/>
            <person name="Pangilinan J."/>
            <person name="LaButti K."/>
            <person name="Hainaut M."/>
            <person name="Henrissat B."/>
            <person name="Grigoriev I.V."/>
            <person name="Spatafora J.W."/>
            <person name="Aime M.C."/>
        </authorList>
    </citation>
    <scope>NUCLEOTIDE SEQUENCE [LARGE SCALE GENOMIC DNA]</scope>
    <source>
        <strain evidence="2 3">MCA 4186</strain>
    </source>
</reference>
<dbReference type="STRING" id="58919.A0A316Z1N6"/>
<feature type="compositionally biased region" description="Acidic residues" evidence="1">
    <location>
        <begin position="440"/>
        <end position="449"/>
    </location>
</feature>
<sequence>MRGASPPPPPDADADPAPPGYYPHAGPSASLAAPPAHDAGSAAPAAAPAAAAAPDAAGFFDIVPRADATSFQAGYLGLDGFEAWVKGDVLVKLDAQNVVQNVQRCTITFTALESTASQSVTLFTSTQTLWHSAGSGSPSSSAQLASAQLPSTLPFSFALTADLPHCIHLPSSGISYALSATLHSASAGDVRCSVPVHLTRYTRPGPLAALSSSSSPRRGAVEPHVWAVSSPTPLAIQLRRTLFRRAEPMEVRVRIPPPQQTLVAEKGLRLKAVEASLLRVITVRDGHSSATVATASAADGKAREEAPRYTETQELGAGSSSAGTSGESSGRFESLLAHSGKLCRFHSRHPILLRLALHPPFDISNMPYPHPDHDAARGGPVAARVGGGGCESVSQETLLHTVDFVVRVRVVMRGGQGEDRDVLVEKTVDVLPGAAGLHEGEEEDADEDMVSERRSEKERLRRDEEAGASRAGGSGSSGASFEEFGSDQEYDGYEDVGRSLHARRHRDEAAGGSSLNAPRAHSDGHLGDETLDVSMLLYDSANSDTASPSSPGSALPLFSHDEQPPHVFADARGGAQDAEDDAPPSLLESRHDLQLQLAPPAHGDAHDGAQTEASYTINDASHPPLDADLSGYAPRDEVARYTMTPRLLPPSLNTPHAAIGARLSSRVVPRSSIVETSLASSSTNAGASLPHQPEHAQQHAREDAEPPPGYAAPPFPAPPPLLLSPPASAGEQGHAHAQQRPPAYPAAAAPLGPPSYEA</sequence>
<dbReference type="EMBL" id="KZ819303">
    <property type="protein sequence ID" value="PWN95700.1"/>
    <property type="molecule type" value="Genomic_DNA"/>
</dbReference>
<feature type="region of interest" description="Disordered" evidence="1">
    <location>
        <begin position="433"/>
        <end position="492"/>
    </location>
</feature>
<evidence type="ECO:0000256" key="1">
    <source>
        <dbReference type="SAM" id="MobiDB-lite"/>
    </source>
</evidence>
<feature type="region of interest" description="Disordered" evidence="1">
    <location>
        <begin position="504"/>
        <end position="527"/>
    </location>
</feature>
<feature type="region of interest" description="Disordered" evidence="1">
    <location>
        <begin position="289"/>
        <end position="330"/>
    </location>
</feature>
<feature type="compositionally biased region" description="Low complexity" evidence="1">
    <location>
        <begin position="724"/>
        <end position="750"/>
    </location>
</feature>
<keyword evidence="3" id="KW-1185">Reference proteome</keyword>
<dbReference type="GeneID" id="37271930"/>
<feature type="compositionally biased region" description="Basic and acidic residues" evidence="1">
    <location>
        <begin position="692"/>
        <end position="704"/>
    </location>
</feature>
<name>A0A316Z1N6_9BASI</name>
<feature type="compositionally biased region" description="Pro residues" evidence="1">
    <location>
        <begin position="706"/>
        <end position="723"/>
    </location>
</feature>
<evidence type="ECO:0000313" key="3">
    <source>
        <dbReference type="Proteomes" id="UP000245946"/>
    </source>
</evidence>
<proteinExistence type="predicted"/>
<feature type="region of interest" description="Disordered" evidence="1">
    <location>
        <begin position="678"/>
        <end position="758"/>
    </location>
</feature>
<feature type="compositionally biased region" description="Low complexity" evidence="1">
    <location>
        <begin position="546"/>
        <end position="558"/>
    </location>
</feature>
<organism evidence="2 3">
    <name type="scientific">Tilletiopsis washingtonensis</name>
    <dbReference type="NCBI Taxonomy" id="58919"/>
    <lineage>
        <taxon>Eukaryota</taxon>
        <taxon>Fungi</taxon>
        <taxon>Dikarya</taxon>
        <taxon>Basidiomycota</taxon>
        <taxon>Ustilaginomycotina</taxon>
        <taxon>Exobasidiomycetes</taxon>
        <taxon>Entylomatales</taxon>
        <taxon>Entylomatales incertae sedis</taxon>
        <taxon>Tilletiopsis</taxon>
    </lineage>
</organism>
<dbReference type="RefSeq" id="XP_025595979.1">
    <property type="nucleotide sequence ID" value="XM_025744386.1"/>
</dbReference>
<feature type="region of interest" description="Disordered" evidence="1">
    <location>
        <begin position="1"/>
        <end position="42"/>
    </location>
</feature>
<accession>A0A316Z1N6</accession>
<evidence type="ECO:0000313" key="2">
    <source>
        <dbReference type="EMBL" id="PWN95700.1"/>
    </source>
</evidence>
<dbReference type="Gene3D" id="2.60.40.640">
    <property type="match status" value="1"/>
</dbReference>
<feature type="compositionally biased region" description="Basic and acidic residues" evidence="1">
    <location>
        <begin position="450"/>
        <end position="467"/>
    </location>
</feature>
<feature type="region of interest" description="Disordered" evidence="1">
    <location>
        <begin position="542"/>
        <end position="585"/>
    </location>
</feature>
<feature type="compositionally biased region" description="Pro residues" evidence="1">
    <location>
        <begin position="1"/>
        <end position="21"/>
    </location>
</feature>
<gene>
    <name evidence="2" type="ORF">FA09DRAFT_341013</name>
</gene>
<dbReference type="Proteomes" id="UP000245946">
    <property type="component" value="Unassembled WGS sequence"/>
</dbReference>
<dbReference type="OrthoDB" id="3357813at2759"/>
<feature type="compositionally biased region" description="Low complexity" evidence="1">
    <location>
        <begin position="289"/>
        <end position="298"/>
    </location>
</feature>
<dbReference type="AlphaFoldDB" id="A0A316Z1N6"/>
<dbReference type="InterPro" id="IPR014752">
    <property type="entry name" value="Arrestin-like_C"/>
</dbReference>
<feature type="compositionally biased region" description="Low complexity" evidence="1">
    <location>
        <begin position="22"/>
        <end position="42"/>
    </location>
</feature>
<protein>
    <submittedName>
        <fullName evidence="2">Uncharacterized protein</fullName>
    </submittedName>
</protein>
<feature type="compositionally biased region" description="Low complexity" evidence="1">
    <location>
        <begin position="316"/>
        <end position="329"/>
    </location>
</feature>